<proteinExistence type="predicted"/>
<accession>A0A9D9DXJ6</accession>
<evidence type="ECO:0000313" key="1">
    <source>
        <dbReference type="EMBL" id="MBO8434296.1"/>
    </source>
</evidence>
<evidence type="ECO:0000313" key="2">
    <source>
        <dbReference type="Proteomes" id="UP000823611"/>
    </source>
</evidence>
<organism evidence="1 2">
    <name type="scientific">Candidatus Fimicola merdigallinarum</name>
    <dbReference type="NCBI Taxonomy" id="2840819"/>
    <lineage>
        <taxon>Bacteria</taxon>
        <taxon>Bacillati</taxon>
        <taxon>Bacillota</taxon>
        <taxon>Clostridia</taxon>
        <taxon>Lachnospirales</taxon>
        <taxon>Lachnospiraceae</taxon>
        <taxon>Lachnospiraceae incertae sedis</taxon>
        <taxon>Candidatus Fimicola</taxon>
    </lineage>
</organism>
<sequence length="114" mass="13256">MIKNITLDELKEMDNKEGLIIQGCGGDLKEWEEGINELLTDVNILLEGDKFKNIYAFENEGLTNLLFDMEDVKLNIGKLAIWRLQTRETFGSTWLSDYRVNNLNIEENFEEPQL</sequence>
<name>A0A9D9DXJ6_9FIRM</name>
<dbReference type="AlphaFoldDB" id="A0A9D9DXJ6"/>
<reference evidence="1" key="2">
    <citation type="journal article" date="2021" name="PeerJ">
        <title>Extensive microbial diversity within the chicken gut microbiome revealed by metagenomics and culture.</title>
        <authorList>
            <person name="Gilroy R."/>
            <person name="Ravi A."/>
            <person name="Getino M."/>
            <person name="Pursley I."/>
            <person name="Horton D.L."/>
            <person name="Alikhan N.F."/>
            <person name="Baker D."/>
            <person name="Gharbi K."/>
            <person name="Hall N."/>
            <person name="Watson M."/>
            <person name="Adriaenssens E.M."/>
            <person name="Foster-Nyarko E."/>
            <person name="Jarju S."/>
            <person name="Secka A."/>
            <person name="Antonio M."/>
            <person name="Oren A."/>
            <person name="Chaudhuri R.R."/>
            <person name="La Ragione R."/>
            <person name="Hildebrand F."/>
            <person name="Pallen M.J."/>
        </authorList>
    </citation>
    <scope>NUCLEOTIDE SEQUENCE</scope>
    <source>
        <strain evidence="1">F6-4510</strain>
    </source>
</reference>
<dbReference type="EMBL" id="JADIMX010000059">
    <property type="protein sequence ID" value="MBO8434296.1"/>
    <property type="molecule type" value="Genomic_DNA"/>
</dbReference>
<gene>
    <name evidence="1" type="ORF">IAC55_03110</name>
</gene>
<protein>
    <submittedName>
        <fullName evidence="1">Uncharacterized protein</fullName>
    </submittedName>
</protein>
<reference evidence="1" key="1">
    <citation type="submission" date="2020-10" db="EMBL/GenBank/DDBJ databases">
        <authorList>
            <person name="Gilroy R."/>
        </authorList>
    </citation>
    <scope>NUCLEOTIDE SEQUENCE</scope>
    <source>
        <strain evidence="1">F6-4510</strain>
    </source>
</reference>
<dbReference type="Proteomes" id="UP000823611">
    <property type="component" value="Unassembled WGS sequence"/>
</dbReference>
<comment type="caution">
    <text evidence="1">The sequence shown here is derived from an EMBL/GenBank/DDBJ whole genome shotgun (WGS) entry which is preliminary data.</text>
</comment>